<dbReference type="EMBL" id="KB909325">
    <property type="protein sequence ID" value="EOB12551.1"/>
    <property type="molecule type" value="Genomic_DNA"/>
</dbReference>
<feature type="transmembrane region" description="Helical" evidence="1">
    <location>
        <begin position="107"/>
        <end position="126"/>
    </location>
</feature>
<dbReference type="OrthoDB" id="2189450at2759"/>
<proteinExistence type="predicted"/>
<keyword evidence="1" id="KW-1133">Transmembrane helix</keyword>
<sequence length="176" mass="21379">MIACLYFFTIFIVVPLSFIFTRPLTLHGRISSGISKNYFILFYIYGLILNIALNINLFAIHLLRRSVECTFLKYKKSKMTLLQLIHGLIYYSFVVFHLKDKEFENRFVFILLNLAQSFYHIKIFRYKMMTYNHYYAKFLIYLYIFNEVRTIEMFFNLCYVLSFIIVTKINRKTYDK</sequence>
<dbReference type="OMA" id="YTHYICE"/>
<keyword evidence="1" id="KW-0812">Transmembrane</keyword>
<name>R0KPC3_NOSB1</name>
<reference evidence="2 3" key="1">
    <citation type="journal article" date="2013" name="BMC Genomics">
        <title>Comparative genomics of parasitic silkworm microsporidia reveal an association between genome expansion and host adaptation.</title>
        <authorList>
            <person name="Pan G."/>
            <person name="Xu J."/>
            <person name="Li T."/>
            <person name="Xia Q."/>
            <person name="Liu S.L."/>
            <person name="Zhang G."/>
            <person name="Li S."/>
            <person name="Li C."/>
            <person name="Liu H."/>
            <person name="Yang L."/>
            <person name="Liu T."/>
            <person name="Zhang X."/>
            <person name="Wu Z."/>
            <person name="Fan W."/>
            <person name="Dang X."/>
            <person name="Xiang H."/>
            <person name="Tao M."/>
            <person name="Li Y."/>
            <person name="Hu J."/>
            <person name="Li Z."/>
            <person name="Lin L."/>
            <person name="Luo J."/>
            <person name="Geng L."/>
            <person name="Wang L."/>
            <person name="Long M."/>
            <person name="Wan Y."/>
            <person name="He N."/>
            <person name="Zhang Z."/>
            <person name="Lu C."/>
            <person name="Keeling P.J."/>
            <person name="Wang J."/>
            <person name="Xiang Z."/>
            <person name="Zhou Z."/>
        </authorList>
    </citation>
    <scope>NUCLEOTIDE SEQUENCE [LARGE SCALE GENOMIC DNA]</scope>
    <source>
        <strain evidence="3">CQ1 / CVCC 102059</strain>
    </source>
</reference>
<dbReference type="Proteomes" id="UP000016927">
    <property type="component" value="Unassembled WGS sequence"/>
</dbReference>
<dbReference type="AlphaFoldDB" id="R0KPC3"/>
<dbReference type="HOGENOM" id="CLU_116809_0_0_1"/>
<protein>
    <submittedName>
        <fullName evidence="2">Uncharacterized protein</fullName>
    </submittedName>
</protein>
<evidence type="ECO:0000313" key="3">
    <source>
        <dbReference type="Proteomes" id="UP000016927"/>
    </source>
</evidence>
<organism evidence="2 3">
    <name type="scientific">Nosema bombycis (strain CQ1 / CVCC 102059)</name>
    <name type="common">Microsporidian parasite</name>
    <name type="synonym">Pebrine of silkworm</name>
    <dbReference type="NCBI Taxonomy" id="578461"/>
    <lineage>
        <taxon>Eukaryota</taxon>
        <taxon>Fungi</taxon>
        <taxon>Fungi incertae sedis</taxon>
        <taxon>Microsporidia</taxon>
        <taxon>Nosematidae</taxon>
        <taxon>Nosema</taxon>
    </lineage>
</organism>
<keyword evidence="3" id="KW-1185">Reference proteome</keyword>
<feature type="transmembrane region" description="Helical" evidence="1">
    <location>
        <begin position="80"/>
        <end position="98"/>
    </location>
</feature>
<evidence type="ECO:0000313" key="2">
    <source>
        <dbReference type="EMBL" id="EOB12551.1"/>
    </source>
</evidence>
<keyword evidence="1" id="KW-0472">Membrane</keyword>
<dbReference type="VEuPathDB" id="MicrosporidiaDB:NBO_417g0014"/>
<evidence type="ECO:0000256" key="1">
    <source>
        <dbReference type="SAM" id="Phobius"/>
    </source>
</evidence>
<gene>
    <name evidence="2" type="ORF">NBO_417g0014</name>
</gene>
<accession>R0KPC3</accession>
<feature type="transmembrane region" description="Helical" evidence="1">
    <location>
        <begin position="6"/>
        <end position="26"/>
    </location>
</feature>
<feature type="transmembrane region" description="Helical" evidence="1">
    <location>
        <begin position="138"/>
        <end position="166"/>
    </location>
</feature>
<feature type="transmembrane region" description="Helical" evidence="1">
    <location>
        <begin position="38"/>
        <end position="60"/>
    </location>
</feature>